<dbReference type="SUPFAM" id="SSF54593">
    <property type="entry name" value="Glyoxalase/Bleomycin resistance protein/Dihydroxybiphenyl dioxygenase"/>
    <property type="match status" value="1"/>
</dbReference>
<protein>
    <submittedName>
        <fullName evidence="2">Glyoxalase family protein</fullName>
    </submittedName>
</protein>
<dbReference type="InterPro" id="IPR004360">
    <property type="entry name" value="Glyas_Fos-R_dOase_dom"/>
</dbReference>
<evidence type="ECO:0000313" key="2">
    <source>
        <dbReference type="EMBL" id="EJP72009.1"/>
    </source>
</evidence>
<sequence length="228" mass="26682">MKKIYNKNLYQNFKSDYSPDDFHHIAFKTTNYEKMVDFYKNLFGCEPLYQSDLITFLAYDNEHHRIAIANTSGVLNSLNFIQRSIMKFKIFLNKKIPSIEGLDHVSYRVNPIDKWFDFYFSAKERGLNPLWTINHGWISGIYYRDPDNNLVEVFFEHFSSADEFKNNISADFEDEPIGTNMDVEVLHKMFKSGAPFEDLIKKGNTVPEGKKPVSGIEAVKNMKKKFKD</sequence>
<dbReference type="Pfam" id="PF00903">
    <property type="entry name" value="Glyoxalase"/>
    <property type="match status" value="1"/>
</dbReference>
<feature type="domain" description="VOC" evidence="1">
    <location>
        <begin position="21"/>
        <end position="156"/>
    </location>
</feature>
<dbReference type="EMBL" id="JH611156">
    <property type="protein sequence ID" value="EJP72009.1"/>
    <property type="molecule type" value="Genomic_DNA"/>
</dbReference>
<dbReference type="HOGENOM" id="CLU_098384_0_0_6"/>
<organism evidence="2 3">
    <name type="scientific">SAR86 cluster bacterium SAR86A</name>
    <dbReference type="NCBI Taxonomy" id="1123866"/>
    <lineage>
        <taxon>Bacteria</taxon>
        <taxon>Pseudomonadati</taxon>
        <taxon>Pseudomonadota</taxon>
        <taxon>Gammaproteobacteria</taxon>
        <taxon>SAR86 cluster</taxon>
    </lineage>
</organism>
<dbReference type="STRING" id="1123866.NT01SARS_0494"/>
<name>J4KS34_9GAMM</name>
<accession>J4KS34</accession>
<proteinExistence type="predicted"/>
<dbReference type="Gene3D" id="3.10.180.10">
    <property type="entry name" value="2,3-Dihydroxybiphenyl 1,2-Dioxygenase, domain 1"/>
    <property type="match status" value="1"/>
</dbReference>
<evidence type="ECO:0000259" key="1">
    <source>
        <dbReference type="PROSITE" id="PS51819"/>
    </source>
</evidence>
<dbReference type="Proteomes" id="UP000010305">
    <property type="component" value="Unassembled WGS sequence"/>
</dbReference>
<evidence type="ECO:0000313" key="3">
    <source>
        <dbReference type="Proteomes" id="UP000010305"/>
    </source>
</evidence>
<dbReference type="InterPro" id="IPR029068">
    <property type="entry name" value="Glyas_Bleomycin-R_OHBP_Dase"/>
</dbReference>
<dbReference type="AlphaFoldDB" id="J4KS34"/>
<dbReference type="InterPro" id="IPR037523">
    <property type="entry name" value="VOC_core"/>
</dbReference>
<dbReference type="PROSITE" id="PS51819">
    <property type="entry name" value="VOC"/>
    <property type="match status" value="1"/>
</dbReference>
<gene>
    <name evidence="2" type="ORF">NT01SARS_0494</name>
</gene>
<reference evidence="2 3" key="1">
    <citation type="journal article" date="2012" name="ISME J.">
        <title>Genomic insights to SAR86, an abundant and uncultivated marine bacterial lineage.</title>
        <authorList>
            <person name="Dupont C.L."/>
            <person name="Rusch D.B."/>
            <person name="Yooseph S."/>
            <person name="Lombardo M.J."/>
            <person name="Richter R.A."/>
            <person name="Valas R."/>
            <person name="Novotny M."/>
            <person name="Yee-Greenbaum J."/>
            <person name="Selengut J.D."/>
            <person name="Haft D.H."/>
            <person name="Halpern A.L."/>
            <person name="Lasken R.S."/>
            <person name="Nealson K."/>
            <person name="Friedman R."/>
            <person name="Venter J.C."/>
        </authorList>
    </citation>
    <scope>NUCLEOTIDE SEQUENCE [LARGE SCALE GENOMIC DNA]</scope>
</reference>